<keyword evidence="2" id="KW-1185">Reference proteome</keyword>
<sequence length="204" mass="23709">MKAIHINEPPIKDKDNTVNTLTLSGGKDSSTELLKSRSTWQPGFNIKVDHNTRYEINSEHHLILKHKRLKTISANITKPNSQSKLSNQRRLLLIWTSKKLGSLTIRSSHTCCDNIDLTGERLHQNLVSYTMAIPNNRRFSLFKLTKTNIITWINLDQRCYICHNDLTNKNAWYTKPNWRQIQKKISIYPSLLCLNNSNRNIQNT</sequence>
<comment type="caution">
    <text evidence="1">The sequence shown here is derived from an EMBL/GenBank/DDBJ whole genome shotgun (WGS) entry which is preliminary data.</text>
</comment>
<gene>
    <name evidence="1" type="primary">tilS</name>
    <name evidence="1" type="ORF">MAGCAS_145</name>
</gene>
<proteinExistence type="predicted"/>
<evidence type="ECO:0000313" key="2">
    <source>
        <dbReference type="Proteomes" id="UP000229707"/>
    </source>
</evidence>
<name>A0ABX4MEW4_9HYPH</name>
<dbReference type="EMBL" id="NXGL01000025">
    <property type="protein sequence ID" value="PIM94994.1"/>
    <property type="molecule type" value="Genomic_DNA"/>
</dbReference>
<dbReference type="Proteomes" id="UP000229707">
    <property type="component" value="Unassembled WGS sequence"/>
</dbReference>
<protein>
    <submittedName>
        <fullName evidence="1">tRNA(Ile)-lysidine synthetase</fullName>
    </submittedName>
</protein>
<reference evidence="1" key="1">
    <citation type="submission" date="2017-09" db="EMBL/GenBank/DDBJ databases">
        <authorList>
            <person name="Campbell M.A."/>
            <person name="Lukasik P."/>
            <person name="Simon C."/>
            <person name="McCutcheon J.P."/>
        </authorList>
    </citation>
    <scope>NUCLEOTIDE SEQUENCE [LARGE SCALE GENOMIC DNA]</scope>
    <source>
        <strain evidence="1">MAGCAS</strain>
    </source>
</reference>
<evidence type="ECO:0000313" key="1">
    <source>
        <dbReference type="EMBL" id="PIM94994.1"/>
    </source>
</evidence>
<organism evidence="1 2">
    <name type="scientific">Candidatus Hodgkinia cicadicola</name>
    <dbReference type="NCBI Taxonomy" id="573658"/>
    <lineage>
        <taxon>Bacteria</taxon>
        <taxon>Pseudomonadati</taxon>
        <taxon>Pseudomonadota</taxon>
        <taxon>Alphaproteobacteria</taxon>
        <taxon>Hyphomicrobiales</taxon>
        <taxon>Candidatus Hodgkinia</taxon>
    </lineage>
</organism>
<accession>A0ABX4MEW4</accession>